<evidence type="ECO:0000256" key="1">
    <source>
        <dbReference type="ARBA" id="ARBA00022801"/>
    </source>
</evidence>
<dbReference type="PANTHER" id="PTHR43156">
    <property type="entry name" value="STAGE II SPORULATION PROTEIN E-RELATED"/>
    <property type="match status" value="1"/>
</dbReference>
<dbReference type="Gene3D" id="3.30.450.20">
    <property type="entry name" value="PAS domain"/>
    <property type="match status" value="1"/>
</dbReference>
<dbReference type="InterPro" id="IPR052016">
    <property type="entry name" value="Bact_Sigma-Reg"/>
</dbReference>
<dbReference type="InterPro" id="IPR035965">
    <property type="entry name" value="PAS-like_dom_sf"/>
</dbReference>
<name>A0ABW7PDL2_9ACTN</name>
<dbReference type="Proteomes" id="UP001610631">
    <property type="component" value="Unassembled WGS sequence"/>
</dbReference>
<dbReference type="SMART" id="SM01012">
    <property type="entry name" value="ANTAR"/>
    <property type="match status" value="1"/>
</dbReference>
<feature type="domain" description="ANTAR" evidence="2">
    <location>
        <begin position="12"/>
        <end position="73"/>
    </location>
</feature>
<dbReference type="InterPro" id="IPR001932">
    <property type="entry name" value="PPM-type_phosphatase-like_dom"/>
</dbReference>
<dbReference type="Pfam" id="PF03861">
    <property type="entry name" value="ANTAR"/>
    <property type="match status" value="1"/>
</dbReference>
<dbReference type="SUPFAM" id="SSF55781">
    <property type="entry name" value="GAF domain-like"/>
    <property type="match status" value="1"/>
</dbReference>
<dbReference type="RefSeq" id="WP_395509850.1">
    <property type="nucleotide sequence ID" value="NZ_JBBDHD010000026.1"/>
</dbReference>
<evidence type="ECO:0000313" key="3">
    <source>
        <dbReference type="EMBL" id="MFH7596007.1"/>
    </source>
</evidence>
<dbReference type="Gene3D" id="3.60.40.10">
    <property type="entry name" value="PPM-type phosphatase domain"/>
    <property type="match status" value="1"/>
</dbReference>
<evidence type="ECO:0000313" key="4">
    <source>
        <dbReference type="Proteomes" id="UP001610631"/>
    </source>
</evidence>
<keyword evidence="4" id="KW-1185">Reference proteome</keyword>
<dbReference type="SUPFAM" id="SSF81606">
    <property type="entry name" value="PP2C-like"/>
    <property type="match status" value="1"/>
</dbReference>
<reference evidence="3 4" key="1">
    <citation type="submission" date="2024-03" db="EMBL/GenBank/DDBJ databases">
        <title>Whole genome sequencing of Streptomyces racemochromogenes, to identify antimicrobial biosynthetic gene clusters.</title>
        <authorList>
            <person name="Suryawanshi P."/>
            <person name="Krishnaraj P.U."/>
            <person name="Arun Y.P."/>
            <person name="Suryawanshi M.P."/>
            <person name="Rakshit O."/>
        </authorList>
    </citation>
    <scope>NUCLEOTIDE SEQUENCE [LARGE SCALE GENOMIC DNA]</scope>
    <source>
        <strain evidence="3 4">AUDT626</strain>
    </source>
</reference>
<proteinExistence type="predicted"/>
<dbReference type="SUPFAM" id="SSF55785">
    <property type="entry name" value="PYP-like sensor domain (PAS domain)"/>
    <property type="match status" value="1"/>
</dbReference>
<keyword evidence="1" id="KW-0378">Hydrolase</keyword>
<dbReference type="InterPro" id="IPR036388">
    <property type="entry name" value="WH-like_DNA-bd_sf"/>
</dbReference>
<dbReference type="PROSITE" id="PS50921">
    <property type="entry name" value="ANTAR"/>
    <property type="match status" value="1"/>
</dbReference>
<sequence length="767" mass="79692">MALPESGLTSAVADLTAEVAALHADRARRSLLDLACGVLMAQLSLSPDEAADHLVRLAVSTGLSAADLAADILNAAAGPDAARDPVPGAPEAVPTAEARRIRRGTTAVLTSDTAAAAASALLEGGLRRLGAESVYLWRRTETDCLELAGQAGATPLEAAHWRWVPPETGGPLHRALAVGLPAWFPDGPGAEGRLPGPRPEAARGLVPLDRGGQGVGLALVVWPGARVLDSGLRATTAALCRPAGQVLERADAGAGAGAVPRLTAVLSELVLPAMLVSVAVPAGDRDAVGFGRAHTVDYLNPAALRVLTPPPSPEGRPVAQLFPAVYEELVGLLARANATGAPQYVPSLPAAPSHAPPAKAGTATAPLMAEVRVLPLGGGRAAVLWHADDRRGPPVTRALARLDQLAVFEEDLVAGTTVWSAHAYPVFGLHPEDPAVPLRSLGARLHTEDSVRLGGLLASLTDRHEGGQVLVRVVRPGGGVRRVRVAAEPVLTGSALTGIVGVFQDVSAQHHTEVALTATYDQLSAARTEAELRDHLVLGLQHAIVPEAPALETPPGLRVAARYRPAAAEYRVGGDWYDVQSLPNGKVLVTVGDIAGHGIESTTAMIALRGALHGLAFTGNPPGRLMEWLNDVTLHTPGQPTATAVCALFDPADRSLFWSGAGHPPILLLRGGRARFMAGAANVLLGALPGARYGETYTELRSGDTLLLYTDGFIERRHVGLDESLQALRRAAERLRPGPAEELADRLMAAVLGDTDDDTSLVVVRVS</sequence>
<dbReference type="SMART" id="SM00086">
    <property type="entry name" value="PAC"/>
    <property type="match status" value="1"/>
</dbReference>
<protein>
    <submittedName>
        <fullName evidence="3">SpoIIE family protein phosphatase</fullName>
    </submittedName>
</protein>
<dbReference type="InterPro" id="IPR005561">
    <property type="entry name" value="ANTAR"/>
</dbReference>
<dbReference type="InterPro" id="IPR036457">
    <property type="entry name" value="PPM-type-like_dom_sf"/>
</dbReference>
<dbReference type="Pfam" id="PF07228">
    <property type="entry name" value="SpoIIE"/>
    <property type="match status" value="1"/>
</dbReference>
<dbReference type="InterPro" id="IPR001610">
    <property type="entry name" value="PAC"/>
</dbReference>
<evidence type="ECO:0000259" key="2">
    <source>
        <dbReference type="PROSITE" id="PS50921"/>
    </source>
</evidence>
<accession>A0ABW7PDL2</accession>
<dbReference type="PANTHER" id="PTHR43156:SF2">
    <property type="entry name" value="STAGE II SPORULATION PROTEIN E"/>
    <property type="match status" value="1"/>
</dbReference>
<dbReference type="SMART" id="SM00331">
    <property type="entry name" value="PP2C_SIG"/>
    <property type="match status" value="1"/>
</dbReference>
<dbReference type="Gene3D" id="1.10.10.10">
    <property type="entry name" value="Winged helix-like DNA-binding domain superfamily/Winged helix DNA-binding domain"/>
    <property type="match status" value="1"/>
</dbReference>
<comment type="caution">
    <text evidence="3">The sequence shown here is derived from an EMBL/GenBank/DDBJ whole genome shotgun (WGS) entry which is preliminary data.</text>
</comment>
<dbReference type="EMBL" id="JBBDHD010000026">
    <property type="protein sequence ID" value="MFH7596007.1"/>
    <property type="molecule type" value="Genomic_DNA"/>
</dbReference>
<organism evidence="3 4">
    <name type="scientific">Streptomyces racemochromogenes</name>
    <dbReference type="NCBI Taxonomy" id="67353"/>
    <lineage>
        <taxon>Bacteria</taxon>
        <taxon>Bacillati</taxon>
        <taxon>Actinomycetota</taxon>
        <taxon>Actinomycetes</taxon>
        <taxon>Kitasatosporales</taxon>
        <taxon>Streptomycetaceae</taxon>
        <taxon>Streptomyces</taxon>
    </lineage>
</organism>
<gene>
    <name evidence="3" type="ORF">WDV06_13015</name>
</gene>